<reference evidence="4" key="1">
    <citation type="submission" date="2016-06" db="UniProtKB">
        <authorList>
            <consortium name="WormBaseParasite"/>
        </authorList>
    </citation>
    <scope>IDENTIFICATION</scope>
</reference>
<keyword evidence="1" id="KW-1133">Transmembrane helix</keyword>
<dbReference type="EMBL" id="UZAJ01010323">
    <property type="protein sequence ID" value="VDO57659.1"/>
    <property type="molecule type" value="Genomic_DNA"/>
</dbReference>
<evidence type="ECO:0000313" key="4">
    <source>
        <dbReference type="WBParaSite" id="OFLC_0000883801-mRNA-1"/>
    </source>
</evidence>
<organism evidence="4">
    <name type="scientific">Onchocerca flexuosa</name>
    <dbReference type="NCBI Taxonomy" id="387005"/>
    <lineage>
        <taxon>Eukaryota</taxon>
        <taxon>Metazoa</taxon>
        <taxon>Ecdysozoa</taxon>
        <taxon>Nematoda</taxon>
        <taxon>Chromadorea</taxon>
        <taxon>Rhabditida</taxon>
        <taxon>Spirurina</taxon>
        <taxon>Spiruromorpha</taxon>
        <taxon>Filarioidea</taxon>
        <taxon>Onchocercidae</taxon>
        <taxon>Onchocerca</taxon>
    </lineage>
</organism>
<keyword evidence="3" id="KW-1185">Reference proteome</keyword>
<feature type="transmembrane region" description="Helical" evidence="1">
    <location>
        <begin position="37"/>
        <end position="57"/>
    </location>
</feature>
<gene>
    <name evidence="2" type="ORF">OFLC_LOCUS8838</name>
</gene>
<evidence type="ECO:0000313" key="2">
    <source>
        <dbReference type="EMBL" id="VDO57659.1"/>
    </source>
</evidence>
<dbReference type="AlphaFoldDB" id="A0A183HMX7"/>
<keyword evidence="1" id="KW-0812">Transmembrane</keyword>
<name>A0A183HMX7_9BILA</name>
<sequence>MMVGLFGVVVVGFLLGFSWYRVKWIYQFTEDRQDISHFAACFLIGSTTVLSFTFYALPPYRGRERGMYMQVLYLPGAENKIRVSLLKTINYIAMWGFPAE</sequence>
<dbReference type="Proteomes" id="UP000267606">
    <property type="component" value="Unassembled WGS sequence"/>
</dbReference>
<accession>A0A183HMX7</accession>
<reference evidence="2 3" key="2">
    <citation type="submission" date="2018-11" db="EMBL/GenBank/DDBJ databases">
        <authorList>
            <consortium name="Pathogen Informatics"/>
        </authorList>
    </citation>
    <scope>NUCLEOTIDE SEQUENCE [LARGE SCALE GENOMIC DNA]</scope>
</reference>
<evidence type="ECO:0000313" key="3">
    <source>
        <dbReference type="Proteomes" id="UP000267606"/>
    </source>
</evidence>
<evidence type="ECO:0000256" key="1">
    <source>
        <dbReference type="SAM" id="Phobius"/>
    </source>
</evidence>
<keyword evidence="1" id="KW-0472">Membrane</keyword>
<protein>
    <submittedName>
        <fullName evidence="4">Transmembrane 9 superfamily member</fullName>
    </submittedName>
</protein>
<dbReference type="WBParaSite" id="OFLC_0000883801-mRNA-1">
    <property type="protein sequence ID" value="OFLC_0000883801-mRNA-1"/>
    <property type="gene ID" value="OFLC_0000883801"/>
</dbReference>
<proteinExistence type="predicted"/>